<feature type="domain" description="ABC transporter" evidence="12">
    <location>
        <begin position="335"/>
        <end position="569"/>
    </location>
</feature>
<keyword evidence="7" id="KW-0067">ATP-binding</keyword>
<proteinExistence type="inferred from homology"/>
<evidence type="ECO:0000256" key="7">
    <source>
        <dbReference type="ARBA" id="ARBA00022840"/>
    </source>
</evidence>
<protein>
    <submittedName>
        <fullName evidence="14">Multidrug resistance protein Atm1</fullName>
    </submittedName>
</protein>
<comment type="subcellular location">
    <subcellularLocation>
        <location evidence="1">Cell membrane</location>
        <topology evidence="1">Multi-pass membrane protein</topology>
    </subcellularLocation>
</comment>
<dbReference type="InterPro" id="IPR036640">
    <property type="entry name" value="ABC1_TM_sf"/>
</dbReference>
<dbReference type="GO" id="GO:0005524">
    <property type="term" value="F:ATP binding"/>
    <property type="evidence" value="ECO:0007669"/>
    <property type="project" value="UniProtKB-KW"/>
</dbReference>
<keyword evidence="8 11" id="KW-1133">Transmembrane helix</keyword>
<evidence type="ECO:0000313" key="15">
    <source>
        <dbReference type="Proteomes" id="UP000018951"/>
    </source>
</evidence>
<evidence type="ECO:0000313" key="14">
    <source>
        <dbReference type="EMBL" id="ETO91457.1"/>
    </source>
</evidence>
<dbReference type="SUPFAM" id="SSF52540">
    <property type="entry name" value="P-loop containing nucleoside triphosphate hydrolases"/>
    <property type="match status" value="1"/>
</dbReference>
<dbReference type="PANTHER" id="PTHR24221:SF402">
    <property type="entry name" value="IRON-SULFUR CLUSTERS TRANSPORTER ABCB7, MITOCHONDRIAL"/>
    <property type="match status" value="1"/>
</dbReference>
<dbReference type="PROSITE" id="PS50893">
    <property type="entry name" value="ABC_TRANSPORTER_2"/>
    <property type="match status" value="1"/>
</dbReference>
<dbReference type="GO" id="GO:0006879">
    <property type="term" value="P:intracellular iron ion homeostasis"/>
    <property type="evidence" value="ECO:0007669"/>
    <property type="project" value="TreeGrafter"/>
</dbReference>
<dbReference type="PROSITE" id="PS00211">
    <property type="entry name" value="ABC_TRANSPORTER_1"/>
    <property type="match status" value="1"/>
</dbReference>
<evidence type="ECO:0000256" key="11">
    <source>
        <dbReference type="SAM" id="Phobius"/>
    </source>
</evidence>
<feature type="transmembrane region" description="Helical" evidence="11">
    <location>
        <begin position="156"/>
        <end position="176"/>
    </location>
</feature>
<evidence type="ECO:0000256" key="10">
    <source>
        <dbReference type="ARBA" id="ARBA00024725"/>
    </source>
</evidence>
<dbReference type="STRING" id="1401685.P857_372"/>
<feature type="transmembrane region" description="Helical" evidence="11">
    <location>
        <begin position="54"/>
        <end position="71"/>
    </location>
</feature>
<dbReference type="Pfam" id="PF00005">
    <property type="entry name" value="ABC_tran"/>
    <property type="match status" value="1"/>
</dbReference>
<evidence type="ECO:0000256" key="9">
    <source>
        <dbReference type="ARBA" id="ARBA00023136"/>
    </source>
</evidence>
<sequence>MARYMWNISSFKNRSIIIFALLMLFLSKICTTYTPYFFKMIIDTLSDGRNMSGVFLYIISYGLFKIVAEVFNQSKEIAFTHASQFITRATSTRMFSHIHSLSLDYHLKKKTGEFLRTMDHGLKSLEIIFTFSSMTLLPSFVEAFLVTILVCYMYGFLYTTIICITIVLYVLYTIIISEWRSDIVLKTKLADNAVNNHTVESLVNYETIKYCSNEKYEEKKYFSLFERYSKFFVLGKSRLSVTNIGQVMIISIGIMLVSYFAVQDIVNAKFSIGDLTLLNMYVLQVSLPLGNFGFAYKQTRIALLDTHHMIKIFDEVPTVKDIDNAQEVAIDDYQIQFHNVSFSYDNGIDILKGVNFVIPGQKVTAIVGETGAGKSTIFRLIFRFFDPVLGKVTVDKQDLTLLRLNDWRSKISVVSQDITLFNDTIYQNILYGNLSASYEQVVDATKKASLYNFVNSLPKKFDTIVGERGLKISGGEKQRLAIARAILKDAPIVLYDEPTSAIDLETEQHLQDMIHSNSSDKTSIIIAHRLSTITNADKIIVMKGGQVIEEGTHEELLNNKLQYYKMYMSSQK</sequence>
<dbReference type="InterPro" id="IPR003439">
    <property type="entry name" value="ABC_transporter-like_ATP-bd"/>
</dbReference>
<feature type="transmembrane region" description="Helical" evidence="11">
    <location>
        <begin position="239"/>
        <end position="262"/>
    </location>
</feature>
<feature type="transmembrane region" description="Helical" evidence="11">
    <location>
        <begin position="127"/>
        <end position="150"/>
    </location>
</feature>
<comment type="similarity">
    <text evidence="2">Belongs to the ABC transporter superfamily.</text>
</comment>
<dbReference type="InterPro" id="IPR027417">
    <property type="entry name" value="P-loop_NTPase"/>
</dbReference>
<keyword evidence="9 11" id="KW-0472">Membrane</keyword>
<dbReference type="Proteomes" id="UP000018951">
    <property type="component" value="Unassembled WGS sequence"/>
</dbReference>
<dbReference type="GO" id="GO:0140359">
    <property type="term" value="F:ABC-type transporter activity"/>
    <property type="evidence" value="ECO:0007669"/>
    <property type="project" value="InterPro"/>
</dbReference>
<evidence type="ECO:0000259" key="13">
    <source>
        <dbReference type="PROSITE" id="PS50929"/>
    </source>
</evidence>
<dbReference type="InterPro" id="IPR039421">
    <property type="entry name" value="Type_1_exporter"/>
</dbReference>
<dbReference type="Gene3D" id="3.40.50.300">
    <property type="entry name" value="P-loop containing nucleotide triphosphate hydrolases"/>
    <property type="match status" value="1"/>
</dbReference>
<organism evidence="14 15">
    <name type="scientific">Candidatus Xenolissoclinum pacificiensis L6</name>
    <dbReference type="NCBI Taxonomy" id="1401685"/>
    <lineage>
        <taxon>Bacteria</taxon>
        <taxon>Pseudomonadati</taxon>
        <taxon>Pseudomonadota</taxon>
        <taxon>Alphaproteobacteria</taxon>
        <taxon>Rickettsiales</taxon>
        <taxon>Anaplasmataceae</taxon>
        <taxon>Candidatus Xenolissoclinum</taxon>
    </lineage>
</organism>
<accession>W2V1B3</accession>
<comment type="function">
    <text evidence="10">Part of an ABC transporter complex. Transmembrane domains (TMD) form a pore in the inner membrane and the ATP-binding domain (NBD) is responsible for energy generation.</text>
</comment>
<dbReference type="PANTHER" id="PTHR24221">
    <property type="entry name" value="ATP-BINDING CASSETTE SUB-FAMILY B"/>
    <property type="match status" value="1"/>
</dbReference>
<dbReference type="InterPro" id="IPR011527">
    <property type="entry name" value="ABC1_TM_dom"/>
</dbReference>
<dbReference type="GO" id="GO:0016887">
    <property type="term" value="F:ATP hydrolysis activity"/>
    <property type="evidence" value="ECO:0007669"/>
    <property type="project" value="InterPro"/>
</dbReference>
<dbReference type="PROSITE" id="PS50929">
    <property type="entry name" value="ABC_TM1F"/>
    <property type="match status" value="1"/>
</dbReference>
<evidence type="ECO:0000256" key="6">
    <source>
        <dbReference type="ARBA" id="ARBA00022741"/>
    </source>
</evidence>
<evidence type="ECO:0000256" key="8">
    <source>
        <dbReference type="ARBA" id="ARBA00022989"/>
    </source>
</evidence>
<dbReference type="FunFam" id="3.40.50.300:FF:000221">
    <property type="entry name" value="Multidrug ABC transporter ATP-binding protein"/>
    <property type="match status" value="1"/>
</dbReference>
<dbReference type="Gene3D" id="1.20.1560.10">
    <property type="entry name" value="ABC transporter type 1, transmembrane domain"/>
    <property type="match status" value="1"/>
</dbReference>
<dbReference type="InterPro" id="IPR003593">
    <property type="entry name" value="AAA+_ATPase"/>
</dbReference>
<keyword evidence="15" id="KW-1185">Reference proteome</keyword>
<reference evidence="14 15" key="1">
    <citation type="journal article" date="2013" name="PLoS ONE">
        <title>Bacterial endosymbiosis in a chordate host: long-term co-evolution and conservation of secondary metabolism.</title>
        <authorList>
            <person name="Kwan J.C."/>
            <person name="Schmidt E.W."/>
        </authorList>
    </citation>
    <scope>NUCLEOTIDE SEQUENCE [LARGE SCALE GENOMIC DNA]</scope>
    <source>
        <strain evidence="15">L6</strain>
    </source>
</reference>
<keyword evidence="4" id="KW-1003">Cell membrane</keyword>
<dbReference type="SMART" id="SM00382">
    <property type="entry name" value="AAA"/>
    <property type="match status" value="1"/>
</dbReference>
<keyword evidence="5 11" id="KW-0812">Transmembrane</keyword>
<dbReference type="AlphaFoldDB" id="W2V1B3"/>
<dbReference type="GO" id="GO:0005886">
    <property type="term" value="C:plasma membrane"/>
    <property type="evidence" value="ECO:0007669"/>
    <property type="project" value="UniProtKB-SubCell"/>
</dbReference>
<evidence type="ECO:0000256" key="4">
    <source>
        <dbReference type="ARBA" id="ARBA00022475"/>
    </source>
</evidence>
<gene>
    <name evidence="14" type="primary">atm1</name>
    <name evidence="14" type="ORF">P857_372</name>
</gene>
<dbReference type="CDD" id="cd18582">
    <property type="entry name" value="ABC_6TM_ATM1_ABCB7"/>
    <property type="match status" value="1"/>
</dbReference>
<keyword evidence="6" id="KW-0547">Nucleotide-binding</keyword>
<evidence type="ECO:0000259" key="12">
    <source>
        <dbReference type="PROSITE" id="PS50893"/>
    </source>
</evidence>
<evidence type="ECO:0000256" key="2">
    <source>
        <dbReference type="ARBA" id="ARBA00005417"/>
    </source>
</evidence>
<evidence type="ECO:0000256" key="1">
    <source>
        <dbReference type="ARBA" id="ARBA00004651"/>
    </source>
</evidence>
<evidence type="ECO:0000256" key="5">
    <source>
        <dbReference type="ARBA" id="ARBA00022692"/>
    </source>
</evidence>
<comment type="caution">
    <text evidence="14">The sequence shown here is derived from an EMBL/GenBank/DDBJ whole genome shotgun (WGS) entry which is preliminary data.</text>
</comment>
<name>W2V1B3_9RICK</name>
<dbReference type="InterPro" id="IPR017871">
    <property type="entry name" value="ABC_transporter-like_CS"/>
</dbReference>
<feature type="domain" description="ABC transmembrane type-1" evidence="13">
    <location>
        <begin position="18"/>
        <end position="298"/>
    </location>
</feature>
<dbReference type="EMBL" id="AXCJ01000005">
    <property type="protein sequence ID" value="ETO91457.1"/>
    <property type="molecule type" value="Genomic_DNA"/>
</dbReference>
<keyword evidence="3" id="KW-0813">Transport</keyword>
<dbReference type="SUPFAM" id="SSF90123">
    <property type="entry name" value="ABC transporter transmembrane region"/>
    <property type="match status" value="1"/>
</dbReference>
<evidence type="ECO:0000256" key="3">
    <source>
        <dbReference type="ARBA" id="ARBA00022448"/>
    </source>
</evidence>
<dbReference type="Pfam" id="PF00664">
    <property type="entry name" value="ABC_membrane"/>
    <property type="match status" value="1"/>
</dbReference>